<proteinExistence type="predicted"/>
<sequence>MQYPQKFGRCLSILANHFIDFGEDRLTNFIDLPRHLVFDLKGKVKCFEQVCQIHQYVEVFKKKIHNKLKEKGKNDKYKGRVDESIAD</sequence>
<reference evidence="1" key="1">
    <citation type="journal article" date="2020" name="mSystems">
        <title>Genome- and Community-Level Interaction Insights into Carbon Utilization and Element Cycling Functions of Hydrothermarchaeota in Hydrothermal Sediment.</title>
        <authorList>
            <person name="Zhou Z."/>
            <person name="Liu Y."/>
            <person name="Xu W."/>
            <person name="Pan J."/>
            <person name="Luo Z.H."/>
            <person name="Li M."/>
        </authorList>
    </citation>
    <scope>NUCLEOTIDE SEQUENCE [LARGE SCALE GENOMIC DNA]</scope>
    <source>
        <strain evidence="1">HyVt-345</strain>
    </source>
</reference>
<dbReference type="EMBL" id="DRGL01000009">
    <property type="protein sequence ID" value="HEA19504.1"/>
    <property type="molecule type" value="Genomic_DNA"/>
</dbReference>
<gene>
    <name evidence="1" type="ORF">ENH87_01115</name>
</gene>
<dbReference type="Proteomes" id="UP000886191">
    <property type="component" value="Unassembled WGS sequence"/>
</dbReference>
<name>A0A831VTH4_9FLAO</name>
<organism evidence="1">
    <name type="scientific">Pricia antarctica</name>
    <dbReference type="NCBI Taxonomy" id="641691"/>
    <lineage>
        <taxon>Bacteria</taxon>
        <taxon>Pseudomonadati</taxon>
        <taxon>Bacteroidota</taxon>
        <taxon>Flavobacteriia</taxon>
        <taxon>Flavobacteriales</taxon>
        <taxon>Flavobacteriaceae</taxon>
        <taxon>Pricia</taxon>
    </lineage>
</organism>
<dbReference type="AlphaFoldDB" id="A0A831VTH4"/>
<accession>A0A831VTH4</accession>
<comment type="caution">
    <text evidence="1">The sequence shown here is derived from an EMBL/GenBank/DDBJ whole genome shotgun (WGS) entry which is preliminary data.</text>
</comment>
<protein>
    <submittedName>
        <fullName evidence="1">Uncharacterized protein</fullName>
    </submittedName>
</protein>
<evidence type="ECO:0000313" key="1">
    <source>
        <dbReference type="EMBL" id="HEA19504.1"/>
    </source>
</evidence>